<comment type="caution">
    <text evidence="3">The sequence shown here is derived from an EMBL/GenBank/DDBJ whole genome shotgun (WGS) entry which is preliminary data.</text>
</comment>
<gene>
    <name evidence="3" type="ORF">GCM10011589_47140</name>
</gene>
<evidence type="ECO:0000256" key="1">
    <source>
        <dbReference type="SAM" id="MobiDB-lite"/>
    </source>
</evidence>
<name>A0ABQ2GC55_9ACTN</name>
<feature type="compositionally biased region" description="Basic and acidic residues" evidence="1">
    <location>
        <begin position="1"/>
        <end position="13"/>
    </location>
</feature>
<feature type="domain" description="Rhodanese" evidence="2">
    <location>
        <begin position="61"/>
        <end position="153"/>
    </location>
</feature>
<feature type="region of interest" description="Disordered" evidence="1">
    <location>
        <begin position="1"/>
        <end position="26"/>
    </location>
</feature>
<dbReference type="SUPFAM" id="SSF52821">
    <property type="entry name" value="Rhodanese/Cell cycle control phosphatase"/>
    <property type="match status" value="1"/>
</dbReference>
<evidence type="ECO:0000313" key="4">
    <source>
        <dbReference type="Proteomes" id="UP000648663"/>
    </source>
</evidence>
<sequence>MDQREMRRQERTRQQPPRSVPWPVDGEPDVVAVDTAWGEIQGLEAAPGVRTVGELELIELVGQGAALIDCRTAGSFGGRTIPDSVLLPHDQVLERRSELNPGRLSILFCNGPQCPQSPDAIRQLLEVGYSADALAYYRGGMHDWVTLAMPTGPRED</sequence>
<dbReference type="InterPro" id="IPR001763">
    <property type="entry name" value="Rhodanese-like_dom"/>
</dbReference>
<dbReference type="Gene3D" id="3.40.250.10">
    <property type="entry name" value="Rhodanese-like domain"/>
    <property type="match status" value="1"/>
</dbReference>
<dbReference type="EMBL" id="BMMI01000016">
    <property type="protein sequence ID" value="GGL85303.1"/>
    <property type="molecule type" value="Genomic_DNA"/>
</dbReference>
<proteinExistence type="predicted"/>
<dbReference type="InterPro" id="IPR036873">
    <property type="entry name" value="Rhodanese-like_dom_sf"/>
</dbReference>
<evidence type="ECO:0000313" key="3">
    <source>
        <dbReference type="EMBL" id="GGL85303.1"/>
    </source>
</evidence>
<dbReference type="Pfam" id="PF00581">
    <property type="entry name" value="Rhodanese"/>
    <property type="match status" value="1"/>
</dbReference>
<dbReference type="Proteomes" id="UP000648663">
    <property type="component" value="Unassembled WGS sequence"/>
</dbReference>
<accession>A0ABQ2GC55</accession>
<dbReference type="SMART" id="SM00450">
    <property type="entry name" value="RHOD"/>
    <property type="match status" value="1"/>
</dbReference>
<organism evidence="3 4">
    <name type="scientific">Modestobacter marinus</name>
    <dbReference type="NCBI Taxonomy" id="477641"/>
    <lineage>
        <taxon>Bacteria</taxon>
        <taxon>Bacillati</taxon>
        <taxon>Actinomycetota</taxon>
        <taxon>Actinomycetes</taxon>
        <taxon>Geodermatophilales</taxon>
        <taxon>Geodermatophilaceae</taxon>
        <taxon>Modestobacter</taxon>
    </lineage>
</organism>
<protein>
    <recommendedName>
        <fullName evidence="2">Rhodanese domain-containing protein</fullName>
    </recommendedName>
</protein>
<keyword evidence="4" id="KW-1185">Reference proteome</keyword>
<dbReference type="PROSITE" id="PS50206">
    <property type="entry name" value="RHODANESE_3"/>
    <property type="match status" value="1"/>
</dbReference>
<evidence type="ECO:0000259" key="2">
    <source>
        <dbReference type="PROSITE" id="PS50206"/>
    </source>
</evidence>
<reference evidence="4" key="1">
    <citation type="journal article" date="2019" name="Int. J. Syst. Evol. Microbiol.">
        <title>The Global Catalogue of Microorganisms (GCM) 10K type strain sequencing project: providing services to taxonomists for standard genome sequencing and annotation.</title>
        <authorList>
            <consortium name="The Broad Institute Genomics Platform"/>
            <consortium name="The Broad Institute Genome Sequencing Center for Infectious Disease"/>
            <person name="Wu L."/>
            <person name="Ma J."/>
        </authorList>
    </citation>
    <scope>NUCLEOTIDE SEQUENCE [LARGE SCALE GENOMIC DNA]</scope>
    <source>
        <strain evidence="4">CGMCC 4.5581</strain>
    </source>
</reference>